<keyword evidence="2" id="KW-1185">Reference proteome</keyword>
<dbReference type="Proteomes" id="UP000585474">
    <property type="component" value="Unassembled WGS sequence"/>
</dbReference>
<sequence length="87" mass="9479">MLLICDSISASGSALDALGFDFVMSCCDILLEFDLKKSMEKLVVEELARQASDVAVAAKSKLEADVVQEKLHKALLRRVTCFTTLKG</sequence>
<evidence type="ECO:0000313" key="1">
    <source>
        <dbReference type="EMBL" id="GFY88699.1"/>
    </source>
</evidence>
<comment type="caution">
    <text evidence="1">The sequence shown here is derived from an EMBL/GenBank/DDBJ whole genome shotgun (WGS) entry which is preliminary data.</text>
</comment>
<dbReference type="AlphaFoldDB" id="A0A7J0ERT6"/>
<accession>A0A7J0ERT6</accession>
<organism evidence="1 2">
    <name type="scientific">Actinidia rufa</name>
    <dbReference type="NCBI Taxonomy" id="165716"/>
    <lineage>
        <taxon>Eukaryota</taxon>
        <taxon>Viridiplantae</taxon>
        <taxon>Streptophyta</taxon>
        <taxon>Embryophyta</taxon>
        <taxon>Tracheophyta</taxon>
        <taxon>Spermatophyta</taxon>
        <taxon>Magnoliopsida</taxon>
        <taxon>eudicotyledons</taxon>
        <taxon>Gunneridae</taxon>
        <taxon>Pentapetalae</taxon>
        <taxon>asterids</taxon>
        <taxon>Ericales</taxon>
        <taxon>Actinidiaceae</taxon>
        <taxon>Actinidia</taxon>
    </lineage>
</organism>
<gene>
    <name evidence="1" type="ORF">Acr_06g0006390</name>
</gene>
<name>A0A7J0ERT6_9ERIC</name>
<protein>
    <submittedName>
        <fullName evidence="1">Uncharacterized protein</fullName>
    </submittedName>
</protein>
<dbReference type="EMBL" id="BJWL01000006">
    <property type="protein sequence ID" value="GFY88699.1"/>
    <property type="molecule type" value="Genomic_DNA"/>
</dbReference>
<proteinExistence type="predicted"/>
<reference evidence="1 2" key="1">
    <citation type="submission" date="2019-07" db="EMBL/GenBank/DDBJ databases">
        <title>De Novo Assembly of kiwifruit Actinidia rufa.</title>
        <authorList>
            <person name="Sugita-Konishi S."/>
            <person name="Sato K."/>
            <person name="Mori E."/>
            <person name="Abe Y."/>
            <person name="Kisaki G."/>
            <person name="Hamano K."/>
            <person name="Suezawa K."/>
            <person name="Otani M."/>
            <person name="Fukuda T."/>
            <person name="Manabe T."/>
            <person name="Gomi K."/>
            <person name="Tabuchi M."/>
            <person name="Akimitsu K."/>
            <person name="Kataoka I."/>
        </authorList>
    </citation>
    <scope>NUCLEOTIDE SEQUENCE [LARGE SCALE GENOMIC DNA]</scope>
    <source>
        <strain evidence="2">cv. Fuchu</strain>
    </source>
</reference>
<evidence type="ECO:0000313" key="2">
    <source>
        <dbReference type="Proteomes" id="UP000585474"/>
    </source>
</evidence>